<dbReference type="EMBL" id="CP012029">
    <property type="protein sequence ID" value="ALO25209.1"/>
    <property type="molecule type" value="Genomic_DNA"/>
</dbReference>
<reference evidence="1 2" key="1">
    <citation type="journal article" date="2015" name="PLoS Negl. Trop. Dis.">
        <title>Distribution of Plasmids in Distinct Leptospira Pathogenic Species.</title>
        <authorList>
            <person name="Wang Y."/>
            <person name="Zhuang X."/>
            <person name="Zhong Y."/>
            <person name="Zhang C."/>
            <person name="Zhang Y."/>
            <person name="Zeng L."/>
            <person name="Zhu Y."/>
            <person name="He P."/>
            <person name="Dong K."/>
            <person name="Pal U."/>
            <person name="Guo X."/>
            <person name="Qin J."/>
        </authorList>
    </citation>
    <scope>NUCLEOTIDE SEQUENCE [LARGE SCALE GENOMIC DNA]</scope>
    <source>
        <strain evidence="1 2">56604</strain>
    </source>
</reference>
<name>A0A0S2INM7_LEPBO</name>
<evidence type="ECO:0000313" key="1">
    <source>
        <dbReference type="EMBL" id="ALO25209.1"/>
    </source>
</evidence>
<protein>
    <submittedName>
        <fullName evidence="1">Uncharacterized protein</fullName>
    </submittedName>
</protein>
<dbReference type="AlphaFoldDB" id="A0A0S2INM7"/>
<evidence type="ECO:0000313" key="2">
    <source>
        <dbReference type="Proteomes" id="UP000058857"/>
    </source>
</evidence>
<sequence>MLMEIEILFIERRLDNRNRFIFESLSVLRRKFRQEFRF</sequence>
<gene>
    <name evidence="1" type="ORF">LBBP_00887</name>
</gene>
<dbReference type="Proteomes" id="UP000058857">
    <property type="component" value="Chromosome 1"/>
</dbReference>
<proteinExistence type="predicted"/>
<dbReference type="PATRIC" id="fig|280505.15.peg.861"/>
<organism evidence="1">
    <name type="scientific">Leptospira borgpetersenii serovar Ballum</name>
    <dbReference type="NCBI Taxonomy" id="280505"/>
    <lineage>
        <taxon>Bacteria</taxon>
        <taxon>Pseudomonadati</taxon>
        <taxon>Spirochaetota</taxon>
        <taxon>Spirochaetia</taxon>
        <taxon>Leptospirales</taxon>
        <taxon>Leptospiraceae</taxon>
        <taxon>Leptospira</taxon>
    </lineage>
</organism>
<accession>A0A0S2INM7</accession>